<feature type="transmembrane region" description="Helical" evidence="2">
    <location>
        <begin position="54"/>
        <end position="75"/>
    </location>
</feature>
<evidence type="ECO:0008006" key="5">
    <source>
        <dbReference type="Google" id="ProtNLM"/>
    </source>
</evidence>
<sequence length="214" mass="23128">MRADSDIQFAPVTAPPPPPPPEPGWFAQLLDRLLGWLGDLLGPVGTMLGQSWWWLQWALAGAAALFALALLVKLVDPAWFGRRRNAAGDGPSESVWEPDTAAAAALLEDADRLAAEGRYDAAVHLLLRRSIAQIRDVRPDWVEPSTTARELAALSALPDAARTAFRVIAGRVEASLFALRTLERGDWEAARSAYAEFALARIEARAAATGMRPA</sequence>
<keyword evidence="2" id="KW-0812">Transmembrane</keyword>
<organism evidence="3 4">
    <name type="scientific">Erythrobacter neustonensis</name>
    <dbReference type="NCBI Taxonomy" id="1112"/>
    <lineage>
        <taxon>Bacteria</taxon>
        <taxon>Pseudomonadati</taxon>
        <taxon>Pseudomonadota</taxon>
        <taxon>Alphaproteobacteria</taxon>
        <taxon>Sphingomonadales</taxon>
        <taxon>Erythrobacteraceae</taxon>
        <taxon>Erythrobacter/Porphyrobacter group</taxon>
        <taxon>Erythrobacter</taxon>
    </lineage>
</organism>
<evidence type="ECO:0000313" key="4">
    <source>
        <dbReference type="Proteomes" id="UP000078263"/>
    </source>
</evidence>
<keyword evidence="2" id="KW-0472">Membrane</keyword>
<reference evidence="3 4" key="1">
    <citation type="submission" date="2016-05" db="EMBL/GenBank/DDBJ databases">
        <title>Compelete Genome Sequence of Bacteriochlorophyll-Synthesizing Bacterium Porphyrobacter neustonensis DSM 9434.</title>
        <authorList>
            <person name="Shi X.-L."/>
            <person name="Wu Y.-H."/>
            <person name="Cheng H."/>
            <person name="Xu L."/>
            <person name="Zhang X.-Q."/>
            <person name="Wang C.-S."/>
            <person name="Xu X.-W."/>
        </authorList>
    </citation>
    <scope>NUCLEOTIDE SEQUENCE [LARGE SCALE GENOMIC DNA]</scope>
    <source>
        <strain evidence="3 4">DSM 9434</strain>
    </source>
</reference>
<gene>
    <name evidence="3" type="ORF">A9D12_06925</name>
</gene>
<dbReference type="AlphaFoldDB" id="A0A192D8S7"/>
<dbReference type="Proteomes" id="UP000078263">
    <property type="component" value="Chromosome"/>
</dbReference>
<proteinExistence type="predicted"/>
<protein>
    <recommendedName>
        <fullName evidence="5">DUF4129 domain-containing protein</fullName>
    </recommendedName>
</protein>
<evidence type="ECO:0000256" key="2">
    <source>
        <dbReference type="SAM" id="Phobius"/>
    </source>
</evidence>
<feature type="region of interest" description="Disordered" evidence="1">
    <location>
        <begin position="1"/>
        <end position="22"/>
    </location>
</feature>
<keyword evidence="2" id="KW-1133">Transmembrane helix</keyword>
<name>A0A192D8S7_9SPHN</name>
<evidence type="ECO:0000313" key="3">
    <source>
        <dbReference type="EMBL" id="ANK14169.1"/>
    </source>
</evidence>
<feature type="compositionally biased region" description="Pro residues" evidence="1">
    <location>
        <begin position="13"/>
        <end position="22"/>
    </location>
</feature>
<dbReference type="KEGG" id="pns:A9D12_06925"/>
<dbReference type="STRING" id="1112.A9D12_06925"/>
<evidence type="ECO:0000256" key="1">
    <source>
        <dbReference type="SAM" id="MobiDB-lite"/>
    </source>
</evidence>
<keyword evidence="4" id="KW-1185">Reference proteome</keyword>
<dbReference type="EMBL" id="CP016033">
    <property type="protein sequence ID" value="ANK14169.1"/>
    <property type="molecule type" value="Genomic_DNA"/>
</dbReference>
<accession>A0A192D8S7</accession>